<dbReference type="AlphaFoldDB" id="A0A146KC46"/>
<gene>
    <name evidence="3" type="ORF">TPC1_14519</name>
</gene>
<dbReference type="PANTHER" id="PTHR15454">
    <property type="entry name" value="NISCHARIN RELATED"/>
    <property type="match status" value="1"/>
</dbReference>
<dbReference type="PROSITE" id="PS51450">
    <property type="entry name" value="LRR"/>
    <property type="match status" value="1"/>
</dbReference>
<accession>A0A146KC46</accession>
<organism evidence="3">
    <name type="scientific">Trepomonas sp. PC1</name>
    <dbReference type="NCBI Taxonomy" id="1076344"/>
    <lineage>
        <taxon>Eukaryota</taxon>
        <taxon>Metamonada</taxon>
        <taxon>Diplomonadida</taxon>
        <taxon>Hexamitidae</taxon>
        <taxon>Hexamitinae</taxon>
        <taxon>Trepomonas</taxon>
    </lineage>
</organism>
<dbReference type="Pfam" id="PF13516">
    <property type="entry name" value="LRR_6"/>
    <property type="match status" value="1"/>
</dbReference>
<name>A0A146KC46_9EUKA</name>
<dbReference type="SUPFAM" id="SSF52047">
    <property type="entry name" value="RNI-like"/>
    <property type="match status" value="1"/>
</dbReference>
<feature type="non-terminal residue" evidence="3">
    <location>
        <position position="1"/>
    </location>
</feature>
<keyword evidence="1" id="KW-0433">Leucine-rich repeat</keyword>
<proteinExistence type="predicted"/>
<protein>
    <submittedName>
        <fullName evidence="3">Leucine rich repeats-containing protein</fullName>
    </submittedName>
</protein>
<evidence type="ECO:0000256" key="2">
    <source>
        <dbReference type="ARBA" id="ARBA00022737"/>
    </source>
</evidence>
<dbReference type="Gene3D" id="3.80.10.10">
    <property type="entry name" value="Ribonuclease Inhibitor"/>
    <property type="match status" value="1"/>
</dbReference>
<dbReference type="EMBL" id="GDID01003341">
    <property type="protein sequence ID" value="JAP93265.1"/>
    <property type="molecule type" value="Transcribed_RNA"/>
</dbReference>
<reference evidence="3" key="1">
    <citation type="submission" date="2015-07" db="EMBL/GenBank/DDBJ databases">
        <title>Adaptation to a free-living lifestyle via gene acquisitions in the diplomonad Trepomonas sp. PC1.</title>
        <authorList>
            <person name="Xu F."/>
            <person name="Jerlstrom-Hultqvist J."/>
            <person name="Kolisko M."/>
            <person name="Simpson A.G.B."/>
            <person name="Roger A.J."/>
            <person name="Svard S.G."/>
            <person name="Andersson J.O."/>
        </authorList>
    </citation>
    <scope>NUCLEOTIDE SEQUENCE</scope>
    <source>
        <strain evidence="3">PC1</strain>
    </source>
</reference>
<evidence type="ECO:0000313" key="3">
    <source>
        <dbReference type="EMBL" id="JAP93265.1"/>
    </source>
</evidence>
<feature type="non-terminal residue" evidence="3">
    <location>
        <position position="206"/>
    </location>
</feature>
<sequence>DVFNQLNPSIKSLRLQSCSLQSVSLKTQTNLVKLDLQFNGLLQIDLPHLASLKELNVSNNKLSSLEFLLRLKNLTSLSVSFNLIQDEQLVFLYQLRKLQVLQCNQRNFSDLSFQKLSFVLTPRIKQLQFFQQLKLEHVDEVEKRLIEKYKAKNQFGGFGEKWLLQFKKWEKAEDNKDLKSKKQKMEVKKAEKHFKLKKYFGVISVW</sequence>
<dbReference type="InterPro" id="IPR032675">
    <property type="entry name" value="LRR_dom_sf"/>
</dbReference>
<evidence type="ECO:0000256" key="1">
    <source>
        <dbReference type="ARBA" id="ARBA00022614"/>
    </source>
</evidence>
<dbReference type="GO" id="GO:0005737">
    <property type="term" value="C:cytoplasm"/>
    <property type="evidence" value="ECO:0007669"/>
    <property type="project" value="TreeGrafter"/>
</dbReference>
<keyword evidence="2" id="KW-0677">Repeat</keyword>
<dbReference type="InterPro" id="IPR001611">
    <property type="entry name" value="Leu-rich_rpt"/>
</dbReference>